<proteinExistence type="predicted"/>
<evidence type="ECO:0000313" key="3">
    <source>
        <dbReference type="Proteomes" id="UP000612899"/>
    </source>
</evidence>
<dbReference type="AlphaFoldDB" id="A0A8J3QCZ9"/>
<evidence type="ECO:0000259" key="1">
    <source>
        <dbReference type="Pfam" id="PF13845"/>
    </source>
</evidence>
<reference evidence="2" key="1">
    <citation type="submission" date="2021-01" db="EMBL/GenBank/DDBJ databases">
        <title>Whole genome shotgun sequence of Rhizocola hellebori NBRC 109834.</title>
        <authorList>
            <person name="Komaki H."/>
            <person name="Tamura T."/>
        </authorList>
    </citation>
    <scope>NUCLEOTIDE SEQUENCE</scope>
    <source>
        <strain evidence="2">NBRC 109834</strain>
    </source>
</reference>
<evidence type="ECO:0000313" key="2">
    <source>
        <dbReference type="EMBL" id="GIH08371.1"/>
    </source>
</evidence>
<accession>A0A8J3QCZ9</accession>
<dbReference type="Pfam" id="PF13845">
    <property type="entry name" value="Septum_form"/>
    <property type="match status" value="1"/>
</dbReference>
<feature type="domain" description="Septum formation-related" evidence="1">
    <location>
        <begin position="66"/>
        <end position="289"/>
    </location>
</feature>
<gene>
    <name evidence="2" type="ORF">Rhe02_64380</name>
</gene>
<protein>
    <recommendedName>
        <fullName evidence="1">Septum formation-related domain-containing protein</fullName>
    </recommendedName>
</protein>
<keyword evidence="3" id="KW-1185">Reference proteome</keyword>
<name>A0A8J3QCZ9_9ACTN</name>
<dbReference type="InterPro" id="IPR026004">
    <property type="entry name" value="Septum_form"/>
</dbReference>
<sequence>MLAPLLLLWGGPQMRPGIKRGIAGVVLAGLTLLASACANPPGTDGNLVNEWPEIAAPEGWVPKADTCHKEFAMTSYRRAYTPVSCTTEHRYETVHLGEFTGDAAKLTAPPTAPGNADLLAAYKDCDAKTTAFVGGEWRSGRLWIGVSVPSPGAWEGGARWYRCEVSLREDDPYLPGPANWSKSLKGEFSAQSELKYGCYDIPSDEKKAWVVVACTAGHNAEFVGTFPVTDAWATLNDEAVAKTIHTKCRSMIAGYVGVPDNGDMKYRTGTYYHYPSEAEWADGDHAIRCHLWLSGKTLTRSLKGTGNSGLPIN</sequence>
<comment type="caution">
    <text evidence="2">The sequence shown here is derived from an EMBL/GenBank/DDBJ whole genome shotgun (WGS) entry which is preliminary data.</text>
</comment>
<dbReference type="Proteomes" id="UP000612899">
    <property type="component" value="Unassembled WGS sequence"/>
</dbReference>
<dbReference type="EMBL" id="BONY01000048">
    <property type="protein sequence ID" value="GIH08371.1"/>
    <property type="molecule type" value="Genomic_DNA"/>
</dbReference>
<organism evidence="2 3">
    <name type="scientific">Rhizocola hellebori</name>
    <dbReference type="NCBI Taxonomy" id="1392758"/>
    <lineage>
        <taxon>Bacteria</taxon>
        <taxon>Bacillati</taxon>
        <taxon>Actinomycetota</taxon>
        <taxon>Actinomycetes</taxon>
        <taxon>Micromonosporales</taxon>
        <taxon>Micromonosporaceae</taxon>
        <taxon>Rhizocola</taxon>
    </lineage>
</organism>